<dbReference type="InterPro" id="IPR000835">
    <property type="entry name" value="HTH_MarR-typ"/>
</dbReference>
<dbReference type="Gene3D" id="1.10.10.10">
    <property type="entry name" value="Winged helix-like DNA-binding domain superfamily/Winged helix DNA-binding domain"/>
    <property type="match status" value="1"/>
</dbReference>
<name>A0A0B2AKU5_9MICC</name>
<keyword evidence="6" id="KW-1185">Reference proteome</keyword>
<keyword evidence="2" id="KW-0238">DNA-binding</keyword>
<evidence type="ECO:0000259" key="4">
    <source>
        <dbReference type="PROSITE" id="PS50995"/>
    </source>
</evidence>
<dbReference type="GO" id="GO:0003700">
    <property type="term" value="F:DNA-binding transcription factor activity"/>
    <property type="evidence" value="ECO:0007669"/>
    <property type="project" value="InterPro"/>
</dbReference>
<keyword evidence="1" id="KW-0805">Transcription regulation</keyword>
<evidence type="ECO:0000256" key="1">
    <source>
        <dbReference type="ARBA" id="ARBA00023015"/>
    </source>
</evidence>
<dbReference type="InterPro" id="IPR036388">
    <property type="entry name" value="WH-like_DNA-bd_sf"/>
</dbReference>
<dbReference type="InterPro" id="IPR023187">
    <property type="entry name" value="Tscrpt_reg_MarR-type_CS"/>
</dbReference>
<dbReference type="Pfam" id="PF01047">
    <property type="entry name" value="MarR"/>
    <property type="match status" value="1"/>
</dbReference>
<dbReference type="InterPro" id="IPR036390">
    <property type="entry name" value="WH_DNA-bd_sf"/>
</dbReference>
<dbReference type="PROSITE" id="PS50995">
    <property type="entry name" value="HTH_MARR_2"/>
    <property type="match status" value="1"/>
</dbReference>
<dbReference type="PROSITE" id="PS01117">
    <property type="entry name" value="HTH_MARR_1"/>
    <property type="match status" value="1"/>
</dbReference>
<dbReference type="GO" id="GO:0003677">
    <property type="term" value="F:DNA binding"/>
    <property type="evidence" value="ECO:0007669"/>
    <property type="project" value="UniProtKB-KW"/>
</dbReference>
<dbReference type="Proteomes" id="UP000030982">
    <property type="component" value="Unassembled WGS sequence"/>
</dbReference>
<dbReference type="InterPro" id="IPR052526">
    <property type="entry name" value="HTH-type_Bedaq_tolerance"/>
</dbReference>
<dbReference type="AlphaFoldDB" id="A0A0B2AKU5"/>
<evidence type="ECO:0000313" key="5">
    <source>
        <dbReference type="EMBL" id="KHL03976.1"/>
    </source>
</evidence>
<accession>A0A0B2AKU5</accession>
<feature type="domain" description="HTH marR-type" evidence="4">
    <location>
        <begin position="13"/>
        <end position="149"/>
    </location>
</feature>
<dbReference type="SUPFAM" id="SSF46785">
    <property type="entry name" value="Winged helix' DNA-binding domain"/>
    <property type="match status" value="1"/>
</dbReference>
<evidence type="ECO:0000313" key="6">
    <source>
        <dbReference type="Proteomes" id="UP000030982"/>
    </source>
</evidence>
<dbReference type="PANTHER" id="PTHR39515:SF2">
    <property type="entry name" value="HTH-TYPE TRANSCRIPTIONAL REGULATOR RV0880"/>
    <property type="match status" value="1"/>
</dbReference>
<sequence length="151" mass="16515">MPTAGVALARATSAQVAAELRGVLGRLNRRLRQQADVGDLTRSQLNVISRIEREGPATVSDLARAEGVRPQSMGATVSALEEAGYLRRDPDPADRRKSAISLTETAREQITASRLIRQDWLQRALNRELTGEELEQVHQAVALLTRIVGNP</sequence>
<dbReference type="SMART" id="SM00347">
    <property type="entry name" value="HTH_MARR"/>
    <property type="match status" value="1"/>
</dbReference>
<evidence type="ECO:0000256" key="2">
    <source>
        <dbReference type="ARBA" id="ARBA00023125"/>
    </source>
</evidence>
<reference evidence="5 6" key="1">
    <citation type="submission" date="2014-09" db="EMBL/GenBank/DDBJ databases">
        <title>Genome sequence of Sinomonas sp. MUSC 117.</title>
        <authorList>
            <person name="Lee L.-H."/>
        </authorList>
    </citation>
    <scope>NUCLEOTIDE SEQUENCE [LARGE SCALE GENOMIC DNA]</scope>
    <source>
        <strain evidence="5 6">MUSC 117</strain>
    </source>
</reference>
<keyword evidence="3" id="KW-0804">Transcription</keyword>
<gene>
    <name evidence="5" type="ORF">LK10_07745</name>
</gene>
<dbReference type="EMBL" id="JTDL01000089">
    <property type="protein sequence ID" value="KHL03976.1"/>
    <property type="molecule type" value="Genomic_DNA"/>
</dbReference>
<comment type="caution">
    <text evidence="5">The sequence shown here is derived from an EMBL/GenBank/DDBJ whole genome shotgun (WGS) entry which is preliminary data.</text>
</comment>
<proteinExistence type="predicted"/>
<dbReference type="Gene3D" id="1.10.287.100">
    <property type="match status" value="1"/>
</dbReference>
<dbReference type="STRING" id="1338436.LK10_07745"/>
<evidence type="ECO:0000256" key="3">
    <source>
        <dbReference type="ARBA" id="ARBA00023163"/>
    </source>
</evidence>
<organism evidence="5 6">
    <name type="scientific">Sinomonas humi</name>
    <dbReference type="NCBI Taxonomy" id="1338436"/>
    <lineage>
        <taxon>Bacteria</taxon>
        <taxon>Bacillati</taxon>
        <taxon>Actinomycetota</taxon>
        <taxon>Actinomycetes</taxon>
        <taxon>Micrococcales</taxon>
        <taxon>Micrococcaceae</taxon>
        <taxon>Sinomonas</taxon>
    </lineage>
</organism>
<dbReference type="OrthoDB" id="9155413at2"/>
<protein>
    <recommendedName>
        <fullName evidence="4">HTH marR-type domain-containing protein</fullName>
    </recommendedName>
</protein>
<dbReference type="PANTHER" id="PTHR39515">
    <property type="entry name" value="CONSERVED PROTEIN"/>
    <property type="match status" value="1"/>
</dbReference>